<evidence type="ECO:0000313" key="2">
    <source>
        <dbReference type="EMBL" id="KZV17278.1"/>
    </source>
</evidence>
<dbReference type="OrthoDB" id="911683at2759"/>
<evidence type="ECO:0000259" key="1">
    <source>
        <dbReference type="Pfam" id="PF03732"/>
    </source>
</evidence>
<accession>A0A2Z7A6P4</accession>
<proteinExistence type="predicted"/>
<sequence>MEYSQERRLKLAVLKLREHAQRWWKGTSRVMRESGVLISWESFCAAFRKEYIPESYYNNREREFDNLKQGNMRVAEYARQFSSLLSYVRHVANQEGTKRNKFLRGLRPDLFRMVLAGSPVTYAEVVDRAVDIEESLLEAQNQVQSIVGRSFQPVPEGTHSFQPPQTSL</sequence>
<dbReference type="InterPro" id="IPR005162">
    <property type="entry name" value="Retrotrans_gag_dom"/>
</dbReference>
<name>A0A2Z7A6P4_9LAMI</name>
<organism evidence="2 3">
    <name type="scientific">Dorcoceras hygrometricum</name>
    <dbReference type="NCBI Taxonomy" id="472368"/>
    <lineage>
        <taxon>Eukaryota</taxon>
        <taxon>Viridiplantae</taxon>
        <taxon>Streptophyta</taxon>
        <taxon>Embryophyta</taxon>
        <taxon>Tracheophyta</taxon>
        <taxon>Spermatophyta</taxon>
        <taxon>Magnoliopsida</taxon>
        <taxon>eudicotyledons</taxon>
        <taxon>Gunneridae</taxon>
        <taxon>Pentapetalae</taxon>
        <taxon>asterids</taxon>
        <taxon>lamiids</taxon>
        <taxon>Lamiales</taxon>
        <taxon>Gesneriaceae</taxon>
        <taxon>Didymocarpoideae</taxon>
        <taxon>Trichosporeae</taxon>
        <taxon>Loxocarpinae</taxon>
        <taxon>Dorcoceras</taxon>
    </lineage>
</organism>
<dbReference type="EMBL" id="KV018446">
    <property type="protein sequence ID" value="KZV17278.1"/>
    <property type="molecule type" value="Genomic_DNA"/>
</dbReference>
<dbReference type="Proteomes" id="UP000250235">
    <property type="component" value="Unassembled WGS sequence"/>
</dbReference>
<dbReference type="Pfam" id="PF03732">
    <property type="entry name" value="Retrotrans_gag"/>
    <property type="match status" value="1"/>
</dbReference>
<dbReference type="AlphaFoldDB" id="A0A2Z7A6P4"/>
<keyword evidence="3" id="KW-1185">Reference proteome</keyword>
<feature type="domain" description="Retrotransposon gag" evidence="1">
    <location>
        <begin position="10"/>
        <end position="108"/>
    </location>
</feature>
<protein>
    <recommendedName>
        <fullName evidence="1">Retrotransposon gag domain-containing protein</fullName>
    </recommendedName>
</protein>
<evidence type="ECO:0000313" key="3">
    <source>
        <dbReference type="Proteomes" id="UP000250235"/>
    </source>
</evidence>
<gene>
    <name evidence="2" type="ORF">F511_19299</name>
</gene>
<reference evidence="2 3" key="1">
    <citation type="journal article" date="2015" name="Proc. Natl. Acad. Sci. U.S.A.">
        <title>The resurrection genome of Boea hygrometrica: A blueprint for survival of dehydration.</title>
        <authorList>
            <person name="Xiao L."/>
            <person name="Yang G."/>
            <person name="Zhang L."/>
            <person name="Yang X."/>
            <person name="Zhao S."/>
            <person name="Ji Z."/>
            <person name="Zhou Q."/>
            <person name="Hu M."/>
            <person name="Wang Y."/>
            <person name="Chen M."/>
            <person name="Xu Y."/>
            <person name="Jin H."/>
            <person name="Xiao X."/>
            <person name="Hu G."/>
            <person name="Bao F."/>
            <person name="Hu Y."/>
            <person name="Wan P."/>
            <person name="Li L."/>
            <person name="Deng X."/>
            <person name="Kuang T."/>
            <person name="Xiang C."/>
            <person name="Zhu J.K."/>
            <person name="Oliver M.J."/>
            <person name="He Y."/>
        </authorList>
    </citation>
    <scope>NUCLEOTIDE SEQUENCE [LARGE SCALE GENOMIC DNA]</scope>
    <source>
        <strain evidence="3">cv. XS01</strain>
    </source>
</reference>